<name>A0A1F6FT91_9BACT</name>
<keyword evidence="2" id="KW-0732">Signal</keyword>
<evidence type="ECO:0000313" key="5">
    <source>
        <dbReference type="EMBL" id="OGG89079.1"/>
    </source>
</evidence>
<evidence type="ECO:0000256" key="3">
    <source>
        <dbReference type="SAM" id="Phobius"/>
    </source>
</evidence>
<gene>
    <name evidence="5" type="ORF">A2592_02265</name>
</gene>
<reference evidence="5 6" key="1">
    <citation type="journal article" date="2016" name="Nat. Commun.">
        <title>Thousands of microbial genomes shed light on interconnected biogeochemical processes in an aquifer system.</title>
        <authorList>
            <person name="Anantharaman K."/>
            <person name="Brown C.T."/>
            <person name="Hug L.A."/>
            <person name="Sharon I."/>
            <person name="Castelle C.J."/>
            <person name="Probst A.J."/>
            <person name="Thomas B.C."/>
            <person name="Singh A."/>
            <person name="Wilkins M.J."/>
            <person name="Karaoz U."/>
            <person name="Brodie E.L."/>
            <person name="Williams K.H."/>
            <person name="Hubbard S.S."/>
            <person name="Banfield J.F."/>
        </authorList>
    </citation>
    <scope>NUCLEOTIDE SEQUENCE [LARGE SCALE GENOMIC DNA]</scope>
</reference>
<dbReference type="Proteomes" id="UP000179230">
    <property type="component" value="Unassembled WGS sequence"/>
</dbReference>
<dbReference type="GO" id="GO:0016020">
    <property type="term" value="C:membrane"/>
    <property type="evidence" value="ECO:0007669"/>
    <property type="project" value="InterPro"/>
</dbReference>
<dbReference type="InterPro" id="IPR010435">
    <property type="entry name" value="C5a/SBT2-like_Fn3"/>
</dbReference>
<dbReference type="AlphaFoldDB" id="A0A1F6FT91"/>
<dbReference type="EMBL" id="MFMT01000007">
    <property type="protein sequence ID" value="OGG89079.1"/>
    <property type="molecule type" value="Genomic_DNA"/>
</dbReference>
<keyword evidence="3" id="KW-0812">Transmembrane</keyword>
<evidence type="ECO:0000256" key="1">
    <source>
        <dbReference type="ARBA" id="ARBA00011073"/>
    </source>
</evidence>
<comment type="similarity">
    <text evidence="1">Belongs to the peptidase S8 family.</text>
</comment>
<organism evidence="5 6">
    <name type="scientific">Candidatus Kaiserbacteria bacterium RIFOXYD1_FULL_42_15</name>
    <dbReference type="NCBI Taxonomy" id="1798532"/>
    <lineage>
        <taxon>Bacteria</taxon>
        <taxon>Candidatus Kaiseribacteriota</taxon>
    </lineage>
</organism>
<evidence type="ECO:0000313" key="6">
    <source>
        <dbReference type="Proteomes" id="UP000179230"/>
    </source>
</evidence>
<comment type="caution">
    <text evidence="5">The sequence shown here is derived from an EMBL/GenBank/DDBJ whole genome shotgun (WGS) entry which is preliminary data.</text>
</comment>
<feature type="domain" description="C5a peptidase/Subtilisin-like protease SBT2-like Fn3-like" evidence="4">
    <location>
        <begin position="42"/>
        <end position="127"/>
    </location>
</feature>
<keyword evidence="3" id="KW-0472">Membrane</keyword>
<dbReference type="GO" id="GO:0004252">
    <property type="term" value="F:serine-type endopeptidase activity"/>
    <property type="evidence" value="ECO:0007669"/>
    <property type="project" value="InterPro"/>
</dbReference>
<feature type="transmembrane region" description="Helical" evidence="3">
    <location>
        <begin position="328"/>
        <end position="353"/>
    </location>
</feature>
<sequence length="356" mass="39853">MSRFFNLWFLFLIFFFSHGLMVQAQSSVGISLHPATIEETMNLGQSKKFTITVNNLSDQDQSYYLYKRDIVGASDSGVPIFAEENIDRTEFGASLWVVFETVTIDIPAHGNTSFSFTITVPNDASTGTHFAGIFVSRQSQKLQQSGVAVGYDVANIISIRVAGEVEEKATIRHFSTDNYIYDTPEVTFNIKIENNGNTLLRPTGPLIINNMFGKQVGMVIFNSSLAGIFPGSTREFEVNWVKEDLGLGSYEAIISFSFGEDGYKQTISNSVTFLVLPMNIIIPVLSFLLMLLIVTYFIIKNYTDRELALHTAIIGNRRLVRSRHSGSWIALFSLAITFLIIIIFLVLLLVVFAKWL</sequence>
<accession>A0A1F6FT91</accession>
<feature type="transmembrane region" description="Helical" evidence="3">
    <location>
        <begin position="274"/>
        <end position="299"/>
    </location>
</feature>
<proteinExistence type="inferred from homology"/>
<keyword evidence="3" id="KW-1133">Transmembrane helix</keyword>
<dbReference type="Pfam" id="PF06280">
    <property type="entry name" value="fn3_5"/>
    <property type="match status" value="1"/>
</dbReference>
<dbReference type="Gene3D" id="2.60.40.1710">
    <property type="entry name" value="Subtilisin-like superfamily"/>
    <property type="match status" value="1"/>
</dbReference>
<protein>
    <recommendedName>
        <fullName evidence="4">C5a peptidase/Subtilisin-like protease SBT2-like Fn3-like domain-containing protein</fullName>
    </recommendedName>
</protein>
<evidence type="ECO:0000256" key="2">
    <source>
        <dbReference type="ARBA" id="ARBA00022729"/>
    </source>
</evidence>
<evidence type="ECO:0000259" key="4">
    <source>
        <dbReference type="Pfam" id="PF06280"/>
    </source>
</evidence>